<organism evidence="1">
    <name type="scientific">Gaeumannomyces tritici (strain R3-111a-1)</name>
    <name type="common">Wheat and barley take-all root rot fungus</name>
    <name type="synonym">Gaeumannomyces graminis var. tritici</name>
    <dbReference type="NCBI Taxonomy" id="644352"/>
    <lineage>
        <taxon>Eukaryota</taxon>
        <taxon>Fungi</taxon>
        <taxon>Dikarya</taxon>
        <taxon>Ascomycota</taxon>
        <taxon>Pezizomycotina</taxon>
        <taxon>Sordariomycetes</taxon>
        <taxon>Sordariomycetidae</taxon>
        <taxon>Magnaporthales</taxon>
        <taxon>Magnaporthaceae</taxon>
        <taxon>Gaeumannomyces</taxon>
    </lineage>
</organism>
<reference evidence="2" key="4">
    <citation type="journal article" date="2015" name="G3 (Bethesda)">
        <title>Genome sequences of three phytopathogenic species of the Magnaporthaceae family of fungi.</title>
        <authorList>
            <person name="Okagaki L.H."/>
            <person name="Nunes C.C."/>
            <person name="Sailsbery J."/>
            <person name="Clay B."/>
            <person name="Brown D."/>
            <person name="John T."/>
            <person name="Oh Y."/>
            <person name="Young N."/>
            <person name="Fitzgerald M."/>
            <person name="Haas B.J."/>
            <person name="Zeng Q."/>
            <person name="Young S."/>
            <person name="Adiconis X."/>
            <person name="Fan L."/>
            <person name="Levin J.Z."/>
            <person name="Mitchell T.K."/>
            <person name="Okubara P.A."/>
            <person name="Farman M.L."/>
            <person name="Kohn L.M."/>
            <person name="Birren B."/>
            <person name="Ma L.-J."/>
            <person name="Dean R.A."/>
        </authorList>
    </citation>
    <scope>NUCLEOTIDE SEQUENCE</scope>
    <source>
        <strain evidence="2">R3-111a-1</strain>
    </source>
</reference>
<evidence type="ECO:0000313" key="3">
    <source>
        <dbReference type="Proteomes" id="UP000006039"/>
    </source>
</evidence>
<reference evidence="3" key="1">
    <citation type="submission" date="2010-07" db="EMBL/GenBank/DDBJ databases">
        <title>The genome sequence of Gaeumannomyces graminis var. tritici strain R3-111a-1.</title>
        <authorList>
            <consortium name="The Broad Institute Genome Sequencing Platform"/>
            <person name="Ma L.-J."/>
            <person name="Dead R."/>
            <person name="Young S."/>
            <person name="Zeng Q."/>
            <person name="Koehrsen M."/>
            <person name="Alvarado L."/>
            <person name="Berlin A."/>
            <person name="Chapman S.B."/>
            <person name="Chen Z."/>
            <person name="Freedman E."/>
            <person name="Gellesch M."/>
            <person name="Goldberg J."/>
            <person name="Griggs A."/>
            <person name="Gujja S."/>
            <person name="Heilman E.R."/>
            <person name="Heiman D."/>
            <person name="Hepburn T."/>
            <person name="Howarth C."/>
            <person name="Jen D."/>
            <person name="Larson L."/>
            <person name="Mehta T."/>
            <person name="Neiman D."/>
            <person name="Pearson M."/>
            <person name="Roberts A."/>
            <person name="Saif S."/>
            <person name="Shea T."/>
            <person name="Shenoy N."/>
            <person name="Sisk P."/>
            <person name="Stolte C."/>
            <person name="Sykes S."/>
            <person name="Walk T."/>
            <person name="White J."/>
            <person name="Yandava C."/>
            <person name="Haas B."/>
            <person name="Nusbaum C."/>
            <person name="Birren B."/>
        </authorList>
    </citation>
    <scope>NUCLEOTIDE SEQUENCE [LARGE SCALE GENOMIC DNA]</scope>
    <source>
        <strain evidence="3">R3-111a-1</strain>
    </source>
</reference>
<reference evidence="2" key="5">
    <citation type="submission" date="2018-04" db="UniProtKB">
        <authorList>
            <consortium name="EnsemblFungi"/>
        </authorList>
    </citation>
    <scope>IDENTIFICATION</scope>
    <source>
        <strain evidence="2">R3-111a-1</strain>
    </source>
</reference>
<dbReference type="RefSeq" id="XP_009227499.1">
    <property type="nucleotide sequence ID" value="XM_009229235.1"/>
</dbReference>
<proteinExistence type="predicted"/>
<accession>J3PCY0</accession>
<dbReference type="Proteomes" id="UP000006039">
    <property type="component" value="Unassembled WGS sequence"/>
</dbReference>
<evidence type="ECO:0000313" key="2">
    <source>
        <dbReference type="EnsemblFungi" id="EJT72102"/>
    </source>
</evidence>
<evidence type="ECO:0000313" key="1">
    <source>
        <dbReference type="EMBL" id="EJT72102.1"/>
    </source>
</evidence>
<dbReference type="EnsemblFungi" id="EJT72102">
    <property type="protein sequence ID" value="EJT72102"/>
    <property type="gene ID" value="GGTG_11349"/>
</dbReference>
<dbReference type="VEuPathDB" id="FungiDB:GGTG_11349"/>
<sequence length="123" mass="13239">MTGIDPGDCNVLGRSRLGVFRHSIRVELAVKANSSGPIVVMDSLALSLWHPKLKIESGEGDHLLTHPGGRRRASYRGELNRVDDDAAGGGTLTPLTAESLVRPANIGHFKCLRERLPPSPLIV</sequence>
<gene>
    <name evidence="2" type="primary">20351807</name>
    <name evidence="1" type="ORF">GGTG_11349</name>
</gene>
<dbReference type="AlphaFoldDB" id="J3PCY0"/>
<reference evidence="1" key="3">
    <citation type="submission" date="2010-09" db="EMBL/GenBank/DDBJ databases">
        <title>Annotation of Gaeumannomyces graminis var. tritici R3-111a-1.</title>
        <authorList>
            <consortium name="The Broad Institute Genome Sequencing Platform"/>
            <person name="Ma L.-J."/>
            <person name="Dead R."/>
            <person name="Young S.K."/>
            <person name="Zeng Q."/>
            <person name="Gargeya S."/>
            <person name="Fitzgerald M."/>
            <person name="Haas B."/>
            <person name="Abouelleil A."/>
            <person name="Alvarado L."/>
            <person name="Arachchi H.M."/>
            <person name="Berlin A."/>
            <person name="Brown A."/>
            <person name="Chapman S.B."/>
            <person name="Chen Z."/>
            <person name="Dunbar C."/>
            <person name="Freedman E."/>
            <person name="Gearin G."/>
            <person name="Gellesch M."/>
            <person name="Goldberg J."/>
            <person name="Griggs A."/>
            <person name="Gujja S."/>
            <person name="Heiman D."/>
            <person name="Howarth C."/>
            <person name="Larson L."/>
            <person name="Lui A."/>
            <person name="MacDonald P.J.P."/>
            <person name="Mehta T."/>
            <person name="Montmayeur A."/>
            <person name="Murphy C."/>
            <person name="Neiman D."/>
            <person name="Pearson M."/>
            <person name="Priest M."/>
            <person name="Roberts A."/>
            <person name="Saif S."/>
            <person name="Shea T."/>
            <person name="Shenoy N."/>
            <person name="Sisk P."/>
            <person name="Stolte C."/>
            <person name="Sykes S."/>
            <person name="Yandava C."/>
            <person name="Wortman J."/>
            <person name="Nusbaum C."/>
            <person name="Birren B."/>
        </authorList>
    </citation>
    <scope>NUCLEOTIDE SEQUENCE</scope>
    <source>
        <strain evidence="1">R3-111a-1</strain>
    </source>
</reference>
<protein>
    <submittedName>
        <fullName evidence="1 2">Uncharacterized protein</fullName>
    </submittedName>
</protein>
<dbReference type="EMBL" id="GL385400">
    <property type="protein sequence ID" value="EJT72102.1"/>
    <property type="molecule type" value="Genomic_DNA"/>
</dbReference>
<keyword evidence="3" id="KW-1185">Reference proteome</keyword>
<dbReference type="GeneID" id="20351807"/>
<reference evidence="1" key="2">
    <citation type="submission" date="2010-07" db="EMBL/GenBank/DDBJ databases">
        <authorList>
            <consortium name="The Broad Institute Genome Sequencing Platform"/>
            <consortium name="Broad Institute Genome Sequencing Center for Infectious Disease"/>
            <person name="Ma L.-J."/>
            <person name="Dead R."/>
            <person name="Young S."/>
            <person name="Zeng Q."/>
            <person name="Koehrsen M."/>
            <person name="Alvarado L."/>
            <person name="Berlin A."/>
            <person name="Chapman S.B."/>
            <person name="Chen Z."/>
            <person name="Freedman E."/>
            <person name="Gellesch M."/>
            <person name="Goldberg J."/>
            <person name="Griggs A."/>
            <person name="Gujja S."/>
            <person name="Heilman E.R."/>
            <person name="Heiman D."/>
            <person name="Hepburn T."/>
            <person name="Howarth C."/>
            <person name="Jen D."/>
            <person name="Larson L."/>
            <person name="Mehta T."/>
            <person name="Neiman D."/>
            <person name="Pearson M."/>
            <person name="Roberts A."/>
            <person name="Saif S."/>
            <person name="Shea T."/>
            <person name="Shenoy N."/>
            <person name="Sisk P."/>
            <person name="Stolte C."/>
            <person name="Sykes S."/>
            <person name="Walk T."/>
            <person name="White J."/>
            <person name="Yandava C."/>
            <person name="Haas B."/>
            <person name="Nusbaum C."/>
            <person name="Birren B."/>
        </authorList>
    </citation>
    <scope>NUCLEOTIDE SEQUENCE</scope>
    <source>
        <strain evidence="1">R3-111a-1</strain>
    </source>
</reference>
<dbReference type="HOGENOM" id="CLU_2015446_0_0_1"/>
<name>J3PCY0_GAET3</name>